<reference evidence="6" key="1">
    <citation type="journal article" date="2015" name="Nature">
        <title>Complex archaea that bridge the gap between prokaryotes and eukaryotes.</title>
        <authorList>
            <person name="Spang A."/>
            <person name="Saw J.H."/>
            <person name="Jorgensen S.L."/>
            <person name="Zaremba-Niedzwiedzka K."/>
            <person name="Martijn J."/>
            <person name="Lind A.E."/>
            <person name="van Eijk R."/>
            <person name="Schleper C."/>
            <person name="Guy L."/>
            <person name="Ettema T.J."/>
        </authorList>
    </citation>
    <scope>NUCLEOTIDE SEQUENCE</scope>
</reference>
<dbReference type="InterPro" id="IPR004846">
    <property type="entry name" value="T2SS/T3SS_dom"/>
</dbReference>
<dbReference type="PANTHER" id="PTHR30332:SF24">
    <property type="entry name" value="SECRETIN GSPD-RELATED"/>
    <property type="match status" value="1"/>
</dbReference>
<dbReference type="InterPro" id="IPR005644">
    <property type="entry name" value="NolW-like"/>
</dbReference>
<feature type="non-terminal residue" evidence="6">
    <location>
        <position position="735"/>
    </location>
</feature>
<evidence type="ECO:0000256" key="2">
    <source>
        <dbReference type="ARBA" id="ARBA00022729"/>
    </source>
</evidence>
<protein>
    <recommendedName>
        <fullName evidence="7">Type II secretion system protein GspD</fullName>
    </recommendedName>
</protein>
<dbReference type="Gene3D" id="3.30.1370.120">
    <property type="match status" value="7"/>
</dbReference>
<comment type="caution">
    <text evidence="6">The sequence shown here is derived from an EMBL/GenBank/DDBJ whole genome shotgun (WGS) entry which is preliminary data.</text>
</comment>
<dbReference type="GO" id="GO:0015627">
    <property type="term" value="C:type II protein secretion system complex"/>
    <property type="evidence" value="ECO:0007669"/>
    <property type="project" value="TreeGrafter"/>
</dbReference>
<feature type="non-terminal residue" evidence="6">
    <location>
        <position position="1"/>
    </location>
</feature>
<dbReference type="PANTHER" id="PTHR30332">
    <property type="entry name" value="PROBABLE GENERAL SECRETION PATHWAY PROTEIN D"/>
    <property type="match status" value="1"/>
</dbReference>
<feature type="domain" description="NolW-like" evidence="5">
    <location>
        <begin position="293"/>
        <end position="384"/>
    </location>
</feature>
<dbReference type="GO" id="GO:0016020">
    <property type="term" value="C:membrane"/>
    <property type="evidence" value="ECO:0007669"/>
    <property type="project" value="UniProtKB-SubCell"/>
</dbReference>
<feature type="domain" description="NolW-like" evidence="5">
    <location>
        <begin position="218"/>
        <end position="283"/>
    </location>
</feature>
<feature type="domain" description="NolW-like" evidence="5">
    <location>
        <begin position="62"/>
        <end position="135"/>
    </location>
</feature>
<dbReference type="InterPro" id="IPR001775">
    <property type="entry name" value="GspD/PilQ"/>
</dbReference>
<gene>
    <name evidence="6" type="ORF">LCGC14_2009980</name>
</gene>
<evidence type="ECO:0000256" key="3">
    <source>
        <dbReference type="ARBA" id="ARBA00023136"/>
    </source>
</evidence>
<evidence type="ECO:0000256" key="1">
    <source>
        <dbReference type="ARBA" id="ARBA00004370"/>
    </source>
</evidence>
<dbReference type="PRINTS" id="PR00811">
    <property type="entry name" value="BCTERIALGSPD"/>
</dbReference>
<accession>A0A0F9FN46</accession>
<dbReference type="GO" id="GO:0009306">
    <property type="term" value="P:protein secretion"/>
    <property type="evidence" value="ECO:0007669"/>
    <property type="project" value="InterPro"/>
</dbReference>
<feature type="domain" description="NolW-like" evidence="5">
    <location>
        <begin position="490"/>
        <end position="574"/>
    </location>
</feature>
<evidence type="ECO:0000313" key="6">
    <source>
        <dbReference type="EMBL" id="KKL79921.1"/>
    </source>
</evidence>
<evidence type="ECO:0000259" key="4">
    <source>
        <dbReference type="Pfam" id="PF00263"/>
    </source>
</evidence>
<comment type="subcellular location">
    <subcellularLocation>
        <location evidence="1">Membrane</location>
    </subcellularLocation>
</comment>
<sequence>YTPGLISAGSNVIAQAREKVSITTDIRTNVLIVSASRENFAVIDEILRTVDVKEGWSLAGNVQLYILKHAEAGRLGPTLQEIFDRKRQAEAATGGEPRSLPVVIVADDRTNALLVAGSRETLTELNMLIGKLDVDKVVLTYDFKVFYLKHATAATIESTLRQLFTRPIRPGAPAVGVTVIADPKASALIVGADKDTLALAESLIAKLDTAKSTTGVIVRAFPIEKADATQLAGTIQQIYEATKPTGGTSGVTVTVNERANILLVSAGKADMDHIAELIKKLDTSHLTDVTEIRIFTLRYADAPQLAQILTEALTNKPTALTNTSTNRETLLRFIASQPNGKELMATAVKRGVMITAVPRTNSMLVQAPVETMALLSKLIHALDNTDPRTAEIRVFTLTIAEATQMARVLSELFQLQLTAAQRQSARYTLATDRPSGGVSAMIGSAEQASLSITVDQRTNSLLVGGTEEYVKLVGRVIQELDAYPAEDRQTVVYRLRNAQAPDIEGALRSFLDQERQRVASTLGTDALGAAKELLAREISIVAEPVSNTLLISGSPRFFKTIAAMVTELDQPLPQVLVQVLLAEVTLDDTTEFGIEWGFTPSPGGRKIRVGPNFGLKADGFNFSVSSGDLSLMLRALQSQGRLEVLSRPQILAADNQPAEISIGQRVPFVTASRVTDTGTTVNTIQYENVGIILTVTPHISPDGFIKMEVSPEISSLADTTVEISENLNAIVINRR</sequence>
<feature type="domain" description="NolW-like" evidence="5">
    <location>
        <begin position="393"/>
        <end position="481"/>
    </location>
</feature>
<feature type="domain" description="NolW-like" evidence="5">
    <location>
        <begin position="144"/>
        <end position="211"/>
    </location>
</feature>
<evidence type="ECO:0000259" key="5">
    <source>
        <dbReference type="Pfam" id="PF03958"/>
    </source>
</evidence>
<evidence type="ECO:0008006" key="7">
    <source>
        <dbReference type="Google" id="ProtNLM"/>
    </source>
</evidence>
<dbReference type="Pfam" id="PF03958">
    <property type="entry name" value="Secretin_N"/>
    <property type="match status" value="6"/>
</dbReference>
<dbReference type="Pfam" id="PF00263">
    <property type="entry name" value="Secretin"/>
    <property type="match status" value="1"/>
</dbReference>
<keyword evidence="2" id="KW-0732">Signal</keyword>
<dbReference type="EMBL" id="LAZR01023024">
    <property type="protein sequence ID" value="KKL79921.1"/>
    <property type="molecule type" value="Genomic_DNA"/>
</dbReference>
<name>A0A0F9FN46_9ZZZZ</name>
<feature type="domain" description="Type II/III secretion system secretin-like" evidence="4">
    <location>
        <begin position="635"/>
        <end position="734"/>
    </location>
</feature>
<keyword evidence="3" id="KW-0472">Membrane</keyword>
<dbReference type="InterPro" id="IPR038591">
    <property type="entry name" value="NolW-like_sf"/>
</dbReference>
<organism evidence="6">
    <name type="scientific">marine sediment metagenome</name>
    <dbReference type="NCBI Taxonomy" id="412755"/>
    <lineage>
        <taxon>unclassified sequences</taxon>
        <taxon>metagenomes</taxon>
        <taxon>ecological metagenomes</taxon>
    </lineage>
</organism>
<proteinExistence type="predicted"/>
<dbReference type="InterPro" id="IPR050810">
    <property type="entry name" value="Bact_Secretion_Sys_Channel"/>
</dbReference>
<dbReference type="AlphaFoldDB" id="A0A0F9FN46"/>